<reference evidence="1" key="1">
    <citation type="submission" date="2019-08" db="EMBL/GenBank/DDBJ databases">
        <authorList>
            <person name="Kucharzyk K."/>
            <person name="Murdoch R.W."/>
            <person name="Higgins S."/>
            <person name="Loffler F."/>
        </authorList>
    </citation>
    <scope>NUCLEOTIDE SEQUENCE</scope>
</reference>
<proteinExistence type="predicted"/>
<organism evidence="1">
    <name type="scientific">bioreactor metagenome</name>
    <dbReference type="NCBI Taxonomy" id="1076179"/>
    <lineage>
        <taxon>unclassified sequences</taxon>
        <taxon>metagenomes</taxon>
        <taxon>ecological metagenomes</taxon>
    </lineage>
</organism>
<evidence type="ECO:0000313" key="1">
    <source>
        <dbReference type="EMBL" id="MPN54215.1"/>
    </source>
</evidence>
<sequence>MFDIPTTFVVVGKSLYCIANSQLKNFNSSNFRIINQESLKDITILKYEL</sequence>
<dbReference type="EMBL" id="VSSQ01122238">
    <property type="protein sequence ID" value="MPN54215.1"/>
    <property type="molecule type" value="Genomic_DNA"/>
</dbReference>
<name>A0A645IS44_9ZZZZ</name>
<protein>
    <submittedName>
        <fullName evidence="1">Uncharacterized protein</fullName>
    </submittedName>
</protein>
<dbReference type="AlphaFoldDB" id="A0A645IS44"/>
<accession>A0A645IS44</accession>
<comment type="caution">
    <text evidence="1">The sequence shown here is derived from an EMBL/GenBank/DDBJ whole genome shotgun (WGS) entry which is preliminary data.</text>
</comment>
<gene>
    <name evidence="1" type="ORF">SDC9_201885</name>
</gene>